<gene>
    <name evidence="5" type="ORF">TrRE_jg9112</name>
</gene>
<evidence type="ECO:0000313" key="6">
    <source>
        <dbReference type="Proteomes" id="UP001165082"/>
    </source>
</evidence>
<proteinExistence type="inferred from homology"/>
<dbReference type="InterPro" id="IPR028909">
    <property type="entry name" value="bL21-like"/>
</dbReference>
<comment type="similarity">
    <text evidence="1">Belongs to the bacterial ribosomal protein bL21 family.</text>
</comment>
<dbReference type="Pfam" id="PF00829">
    <property type="entry name" value="Ribosomal_L21p"/>
    <property type="match status" value="1"/>
</dbReference>
<dbReference type="GO" id="GO:0005762">
    <property type="term" value="C:mitochondrial large ribosomal subunit"/>
    <property type="evidence" value="ECO:0007669"/>
    <property type="project" value="TreeGrafter"/>
</dbReference>
<dbReference type="EMBL" id="BRXZ01001219">
    <property type="protein sequence ID" value="GMH65647.1"/>
    <property type="molecule type" value="Genomic_DNA"/>
</dbReference>
<dbReference type="PANTHER" id="PTHR21349:SF0">
    <property type="entry name" value="LARGE RIBOSOMAL SUBUNIT PROTEIN BL21M"/>
    <property type="match status" value="1"/>
</dbReference>
<comment type="caution">
    <text evidence="5">The sequence shown here is derived from an EMBL/GenBank/DDBJ whole genome shotgun (WGS) entry which is preliminary data.</text>
</comment>
<dbReference type="GO" id="GO:0003735">
    <property type="term" value="F:structural constituent of ribosome"/>
    <property type="evidence" value="ECO:0007669"/>
    <property type="project" value="InterPro"/>
</dbReference>
<dbReference type="GO" id="GO:0003723">
    <property type="term" value="F:RNA binding"/>
    <property type="evidence" value="ECO:0007669"/>
    <property type="project" value="InterPro"/>
</dbReference>
<dbReference type="GO" id="GO:0006412">
    <property type="term" value="P:translation"/>
    <property type="evidence" value="ECO:0007669"/>
    <property type="project" value="InterPro"/>
</dbReference>
<accession>A0A9W7AA13</accession>
<dbReference type="AlphaFoldDB" id="A0A9W7AA13"/>
<organism evidence="5 6">
    <name type="scientific">Triparma retinervis</name>
    <dbReference type="NCBI Taxonomy" id="2557542"/>
    <lineage>
        <taxon>Eukaryota</taxon>
        <taxon>Sar</taxon>
        <taxon>Stramenopiles</taxon>
        <taxon>Ochrophyta</taxon>
        <taxon>Bolidophyceae</taxon>
        <taxon>Parmales</taxon>
        <taxon>Triparmaceae</taxon>
        <taxon>Triparma</taxon>
    </lineage>
</organism>
<keyword evidence="2" id="KW-0689">Ribosomal protein</keyword>
<dbReference type="Proteomes" id="UP001165082">
    <property type="component" value="Unassembled WGS sequence"/>
</dbReference>
<evidence type="ECO:0000256" key="1">
    <source>
        <dbReference type="ARBA" id="ARBA00008563"/>
    </source>
</evidence>
<dbReference type="InterPro" id="IPR001787">
    <property type="entry name" value="Ribosomal_bL21"/>
</dbReference>
<sequence>MIVDHKASYKSQLSSSHGLHLDQISSTEKDPAASGFPGSGWFAVLSLAGSQHKVCKGDLMVLDRLKPEDVWAVGKEVEVDEESILLMGSKERTVVGLPNVKGGKVVVRVEEKTRDAKVVVFKKRRRKSSRRKQGFRAEKTVCRVLEVVWEGDEEE</sequence>
<dbReference type="PANTHER" id="PTHR21349">
    <property type="entry name" value="50S RIBOSOMAL PROTEIN L21"/>
    <property type="match status" value="1"/>
</dbReference>
<evidence type="ECO:0000256" key="4">
    <source>
        <dbReference type="ARBA" id="ARBA00044129"/>
    </source>
</evidence>
<evidence type="ECO:0000256" key="2">
    <source>
        <dbReference type="ARBA" id="ARBA00022980"/>
    </source>
</evidence>
<dbReference type="OrthoDB" id="5994at2759"/>
<evidence type="ECO:0000313" key="5">
    <source>
        <dbReference type="EMBL" id="GMH65647.1"/>
    </source>
</evidence>
<dbReference type="HAMAP" id="MF_01363">
    <property type="entry name" value="Ribosomal_bL21"/>
    <property type="match status" value="1"/>
</dbReference>
<dbReference type="InterPro" id="IPR036164">
    <property type="entry name" value="bL21-like_sf"/>
</dbReference>
<protein>
    <recommendedName>
        <fullName evidence="4">Large ribosomal subunit protein bL21m</fullName>
    </recommendedName>
</protein>
<dbReference type="SUPFAM" id="SSF141091">
    <property type="entry name" value="L21p-like"/>
    <property type="match status" value="1"/>
</dbReference>
<keyword evidence="6" id="KW-1185">Reference proteome</keyword>
<dbReference type="NCBIfam" id="TIGR00061">
    <property type="entry name" value="L21"/>
    <property type="match status" value="1"/>
</dbReference>
<name>A0A9W7AA13_9STRA</name>
<evidence type="ECO:0000256" key="3">
    <source>
        <dbReference type="ARBA" id="ARBA00023274"/>
    </source>
</evidence>
<keyword evidence="3" id="KW-0687">Ribonucleoprotein</keyword>
<reference evidence="5" key="1">
    <citation type="submission" date="2022-07" db="EMBL/GenBank/DDBJ databases">
        <title>Genome analysis of Parmales, a sister group of diatoms, reveals the evolutionary specialization of diatoms from phago-mixotrophs to photoautotrophs.</title>
        <authorList>
            <person name="Ban H."/>
            <person name="Sato S."/>
            <person name="Yoshikawa S."/>
            <person name="Kazumasa Y."/>
            <person name="Nakamura Y."/>
            <person name="Ichinomiya M."/>
            <person name="Saitoh K."/>
            <person name="Sato N."/>
            <person name="Blanc-Mathieu R."/>
            <person name="Endo H."/>
            <person name="Kuwata A."/>
            <person name="Ogata H."/>
        </authorList>
    </citation>
    <scope>NUCLEOTIDE SEQUENCE</scope>
</reference>